<dbReference type="Pfam" id="PF13399">
    <property type="entry name" value="LytR_C"/>
    <property type="match status" value="1"/>
</dbReference>
<evidence type="ECO:0000256" key="1">
    <source>
        <dbReference type="ARBA" id="ARBA00006068"/>
    </source>
</evidence>
<keyword evidence="5" id="KW-1185">Reference proteome</keyword>
<dbReference type="InterPro" id="IPR004474">
    <property type="entry name" value="LytR_CpsA_psr"/>
</dbReference>
<dbReference type="InterPro" id="IPR027381">
    <property type="entry name" value="LytR/CpsA/Psr_C"/>
</dbReference>
<dbReference type="Pfam" id="PF03816">
    <property type="entry name" value="LytR_cpsA_psr"/>
    <property type="match status" value="1"/>
</dbReference>
<evidence type="ECO:0000259" key="3">
    <source>
        <dbReference type="Pfam" id="PF13399"/>
    </source>
</evidence>
<feature type="domain" description="Cell envelope-related transcriptional attenuator" evidence="2">
    <location>
        <begin position="85"/>
        <end position="231"/>
    </location>
</feature>
<gene>
    <name evidence="4" type="ORF">IQ235_08260</name>
</gene>
<dbReference type="NCBIfam" id="TIGR00350">
    <property type="entry name" value="lytR_cpsA_psr"/>
    <property type="match status" value="1"/>
</dbReference>
<name>A0A928VZZ6_9CYAN</name>
<evidence type="ECO:0000313" key="5">
    <source>
        <dbReference type="Proteomes" id="UP000621799"/>
    </source>
</evidence>
<feature type="domain" description="LytR/CpsA/Psr regulator C-terminal" evidence="3">
    <location>
        <begin position="328"/>
        <end position="414"/>
    </location>
</feature>
<accession>A0A928VZZ6</accession>
<comment type="caution">
    <text evidence="4">The sequence shown here is derived from an EMBL/GenBank/DDBJ whole genome shotgun (WGS) entry which is preliminary data.</text>
</comment>
<reference evidence="4" key="1">
    <citation type="submission" date="2020-10" db="EMBL/GenBank/DDBJ databases">
        <authorList>
            <person name="Castelo-Branco R."/>
            <person name="Eusebio N."/>
            <person name="Adriana R."/>
            <person name="Vieira A."/>
            <person name="Brugerolle De Fraissinette N."/>
            <person name="Rezende De Castro R."/>
            <person name="Schneider M.P."/>
            <person name="Vasconcelos V."/>
            <person name="Leao P.N."/>
        </authorList>
    </citation>
    <scope>NUCLEOTIDE SEQUENCE</scope>
    <source>
        <strain evidence="4">LEGE 11467</strain>
    </source>
</reference>
<sequence>MLSATAGALLAVSLSSTPLMQSKLSAQELEVFSSDDLARMNMKLPELTRPVNILVLGTKVITSDVDLPATESGYEPLVNSLDGLSDSMLLVRFDPKDGKLSLLSIPRDTYSWIEGVGETKINEANRVGGPALSARSVNELLGGVGIDRYVRINIQGIEKLVDALGGITVYIPKDMKYTDNTQHLYIDLKKGEQHLNGEEALQFLRFRYDTWGDIGRIQRQQMLMRATIEQALNPNTLVRMPQILSVIQDHIDTNLSVEELVALVGFASDMTRENTQMLMLPGEFNNPTSPNHPSYWLPNYSQIDEMMAAHFDRGYQSERALAIDPAYLRIAIQDSTDRLRAVDAFVEKLGDGGYGNIYEDRSSIPPLEETRIIAQSGDVKSAERLRRLLGFGEVRIDSTGAIESDITIQIGRDWLERQESYLPPDLW</sequence>
<dbReference type="Gene3D" id="3.40.630.190">
    <property type="entry name" value="LCP protein"/>
    <property type="match status" value="1"/>
</dbReference>
<comment type="similarity">
    <text evidence="1">Belongs to the LytR/CpsA/Psr (LCP) family.</text>
</comment>
<dbReference type="Proteomes" id="UP000621799">
    <property type="component" value="Unassembled WGS sequence"/>
</dbReference>
<dbReference type="PANTHER" id="PTHR33392:SF6">
    <property type="entry name" value="POLYISOPRENYL-TEICHOIC ACID--PEPTIDOGLYCAN TEICHOIC ACID TRANSFERASE TAGU"/>
    <property type="match status" value="1"/>
</dbReference>
<proteinExistence type="inferred from homology"/>
<organism evidence="4 5">
    <name type="scientific">Zarconia navalis LEGE 11467</name>
    <dbReference type="NCBI Taxonomy" id="1828826"/>
    <lineage>
        <taxon>Bacteria</taxon>
        <taxon>Bacillati</taxon>
        <taxon>Cyanobacteriota</taxon>
        <taxon>Cyanophyceae</taxon>
        <taxon>Oscillatoriophycideae</taxon>
        <taxon>Oscillatoriales</taxon>
        <taxon>Oscillatoriales incertae sedis</taxon>
        <taxon>Zarconia</taxon>
        <taxon>Zarconia navalis</taxon>
    </lineage>
</organism>
<dbReference type="PANTHER" id="PTHR33392">
    <property type="entry name" value="POLYISOPRENYL-TEICHOIC ACID--PEPTIDOGLYCAN TEICHOIC ACID TRANSFERASE TAGU"/>
    <property type="match status" value="1"/>
</dbReference>
<dbReference type="AlphaFoldDB" id="A0A928VZZ6"/>
<dbReference type="InterPro" id="IPR050922">
    <property type="entry name" value="LytR/CpsA/Psr_CW_biosynth"/>
</dbReference>
<protein>
    <submittedName>
        <fullName evidence="4">LCP family protein</fullName>
    </submittedName>
</protein>
<evidence type="ECO:0000259" key="2">
    <source>
        <dbReference type="Pfam" id="PF03816"/>
    </source>
</evidence>
<evidence type="ECO:0000313" key="4">
    <source>
        <dbReference type="EMBL" id="MBE9040770.1"/>
    </source>
</evidence>
<dbReference type="EMBL" id="JADEXN010000116">
    <property type="protein sequence ID" value="MBE9040770.1"/>
    <property type="molecule type" value="Genomic_DNA"/>
</dbReference>